<dbReference type="Gene3D" id="2.60.120.260">
    <property type="entry name" value="Galactose-binding domain-like"/>
    <property type="match status" value="1"/>
</dbReference>
<dbReference type="Proteomes" id="UP000515977">
    <property type="component" value="Chromosome"/>
</dbReference>
<proteinExistence type="predicted"/>
<dbReference type="InterPro" id="IPR013736">
    <property type="entry name" value="Xaa-Pro_dipept_C"/>
</dbReference>
<evidence type="ECO:0000313" key="5">
    <source>
        <dbReference type="Proteomes" id="UP000515977"/>
    </source>
</evidence>
<keyword evidence="5" id="KW-1185">Reference proteome</keyword>
<evidence type="ECO:0000256" key="2">
    <source>
        <dbReference type="SAM" id="SignalP"/>
    </source>
</evidence>
<dbReference type="InterPro" id="IPR008979">
    <property type="entry name" value="Galactose-bd-like_sf"/>
</dbReference>
<dbReference type="Pfam" id="PF08530">
    <property type="entry name" value="PepX_C"/>
    <property type="match status" value="1"/>
</dbReference>
<organism evidence="4 5">
    <name type="scientific">Thermomonas brevis</name>
    <dbReference type="NCBI Taxonomy" id="215691"/>
    <lineage>
        <taxon>Bacteria</taxon>
        <taxon>Pseudomonadati</taxon>
        <taxon>Pseudomonadota</taxon>
        <taxon>Gammaproteobacteria</taxon>
        <taxon>Lysobacterales</taxon>
        <taxon>Lysobacteraceae</taxon>
        <taxon>Thermomonas</taxon>
    </lineage>
</organism>
<name>A0A7G9QVB7_9GAMM</name>
<keyword evidence="1 4" id="KW-0378">Hydrolase</keyword>
<keyword evidence="2" id="KW-0732">Signal</keyword>
<protein>
    <submittedName>
        <fullName evidence="4">CocE/NonD family hydrolase</fullName>
    </submittedName>
</protein>
<dbReference type="Pfam" id="PF02129">
    <property type="entry name" value="Peptidase_S15"/>
    <property type="match status" value="1"/>
</dbReference>
<dbReference type="InterPro" id="IPR029058">
    <property type="entry name" value="AB_hydrolase_fold"/>
</dbReference>
<feature type="domain" description="Xaa-Pro dipeptidyl-peptidase C-terminal" evidence="3">
    <location>
        <begin position="368"/>
        <end position="623"/>
    </location>
</feature>
<dbReference type="Gene3D" id="3.40.50.1820">
    <property type="entry name" value="alpha/beta hydrolase"/>
    <property type="match status" value="1"/>
</dbReference>
<evidence type="ECO:0000313" key="4">
    <source>
        <dbReference type="EMBL" id="QNN47292.1"/>
    </source>
</evidence>
<evidence type="ECO:0000259" key="3">
    <source>
        <dbReference type="SMART" id="SM00939"/>
    </source>
</evidence>
<feature type="chain" id="PRO_5028866084" evidence="2">
    <location>
        <begin position="23"/>
        <end position="629"/>
    </location>
</feature>
<dbReference type="RefSeq" id="WP_187571039.1">
    <property type="nucleotide sequence ID" value="NZ_CP060711.1"/>
</dbReference>
<dbReference type="KEGG" id="tbv:H9L17_03835"/>
<dbReference type="SMART" id="SM00939">
    <property type="entry name" value="PepX_C"/>
    <property type="match status" value="1"/>
</dbReference>
<reference evidence="4 5" key="1">
    <citation type="submission" date="2020-08" db="EMBL/GenBank/DDBJ databases">
        <title>Genome sequence of Thermomonas brevis KACC 16975T.</title>
        <authorList>
            <person name="Hyun D.-W."/>
            <person name="Bae J.-W."/>
        </authorList>
    </citation>
    <scope>NUCLEOTIDE SEQUENCE [LARGE SCALE GENOMIC DNA]</scope>
    <source>
        <strain evidence="4 5">KACC 16975</strain>
    </source>
</reference>
<dbReference type="AlphaFoldDB" id="A0A7G9QVB7"/>
<dbReference type="Gene3D" id="1.10.3020.10">
    <property type="entry name" value="alpha-amino acid ester hydrolase ( Helical cap domain)"/>
    <property type="match status" value="1"/>
</dbReference>
<dbReference type="GO" id="GO:0008239">
    <property type="term" value="F:dipeptidyl-peptidase activity"/>
    <property type="evidence" value="ECO:0007669"/>
    <property type="project" value="InterPro"/>
</dbReference>
<dbReference type="SUPFAM" id="SSF53474">
    <property type="entry name" value="alpha/beta-Hydrolases"/>
    <property type="match status" value="1"/>
</dbReference>
<evidence type="ECO:0000256" key="1">
    <source>
        <dbReference type="ARBA" id="ARBA00022801"/>
    </source>
</evidence>
<dbReference type="NCBIfam" id="TIGR00976">
    <property type="entry name" value="CocE_NonD"/>
    <property type="match status" value="1"/>
</dbReference>
<gene>
    <name evidence="4" type="ORF">H9L17_03835</name>
</gene>
<sequence>MKTPLLTTLLVAALAAASANSAQDLSRYSDDGLRAELASIADADTALLVPMRDGVGLSTNIWRPKGASGPLPTILWKTPYNEHVLRGTTARFAAEAVRNGYAFIVQNERGRYFSQGKYEILGYPQTDGYDTLSWIAKQPWSNGKVGTLGCSSSAEWQLALAAMNHPAHAAMVPMAAGAGIGKVGPFWEQGNFFTGGVPRTLFAIWMYGVDNPMRAELPQDLNGPMRARIARYNDLDAKKPEVEWKKHIWHLPYASLLSSLGEPPATFESMIARGPGDVAWKNGGLYDDSMGWGVPALWFNSWYDVSIGPNMALYNHASSVDSDREASANQYVVVGPNPHCQFARLGKDYKVGDRAMGDASFPVDQQIFAFFDRWLKNQPKAFPATTPHVRYFTMGANRWQSDAQWPPKAAQPVRMYLRSNGNANSMYGDGVLSFEAPRGDEPKDSYRYDPANPVQTIGGGDCCNGGVVIPGAFDQRPIESRHDVLVYTSEPLKEAMEVTGFVDAVLKISSSARDTDFAVKLVDVDTDGTAWIIGDTMLRARYRDSYVKPEVMQPGTIYTLKPTPITTSIQFGKGHRIRVEITSSNFPKFARNLNTGGPNETESEAVVADNAVHHSLDAASYIELPVVKH</sequence>
<dbReference type="SUPFAM" id="SSF49785">
    <property type="entry name" value="Galactose-binding domain-like"/>
    <property type="match status" value="1"/>
</dbReference>
<feature type="signal peptide" evidence="2">
    <location>
        <begin position="1"/>
        <end position="22"/>
    </location>
</feature>
<dbReference type="InterPro" id="IPR000383">
    <property type="entry name" value="Xaa-Pro-like_dom"/>
</dbReference>
<dbReference type="InterPro" id="IPR005674">
    <property type="entry name" value="CocE/Ser_esterase"/>
</dbReference>
<accession>A0A7G9QVB7</accession>
<dbReference type="EMBL" id="CP060711">
    <property type="protein sequence ID" value="QNN47292.1"/>
    <property type="molecule type" value="Genomic_DNA"/>
</dbReference>